<evidence type="ECO:0000313" key="2">
    <source>
        <dbReference type="Proteomes" id="UP000010408"/>
    </source>
</evidence>
<name>L1NGB9_9PORP</name>
<dbReference type="STRING" id="1127696.HMPREF9134_00443"/>
<dbReference type="Proteomes" id="UP000010408">
    <property type="component" value="Unassembled WGS sequence"/>
</dbReference>
<proteinExistence type="predicted"/>
<accession>L1NGB9</accession>
<organism evidence="1 2">
    <name type="scientific">Porphyromonas catoniae F0037</name>
    <dbReference type="NCBI Taxonomy" id="1127696"/>
    <lineage>
        <taxon>Bacteria</taxon>
        <taxon>Pseudomonadati</taxon>
        <taxon>Bacteroidota</taxon>
        <taxon>Bacteroidia</taxon>
        <taxon>Bacteroidales</taxon>
        <taxon>Porphyromonadaceae</taxon>
        <taxon>Porphyromonas</taxon>
    </lineage>
</organism>
<reference evidence="1 2" key="1">
    <citation type="submission" date="2012-05" db="EMBL/GenBank/DDBJ databases">
        <authorList>
            <person name="Weinstock G."/>
            <person name="Sodergren E."/>
            <person name="Lobos E.A."/>
            <person name="Fulton L."/>
            <person name="Fulton R."/>
            <person name="Courtney L."/>
            <person name="Fronick C."/>
            <person name="O'Laughlin M."/>
            <person name="Godfrey J."/>
            <person name="Wilson R.M."/>
            <person name="Miner T."/>
            <person name="Farmer C."/>
            <person name="Delehaunty K."/>
            <person name="Cordes M."/>
            <person name="Minx P."/>
            <person name="Tomlinson C."/>
            <person name="Chen J."/>
            <person name="Wollam A."/>
            <person name="Pepin K.H."/>
            <person name="Bhonagiri V."/>
            <person name="Zhang X."/>
            <person name="Suruliraj S."/>
            <person name="Warren W."/>
            <person name="Mitreva M."/>
            <person name="Mardis E.R."/>
            <person name="Wilson R.K."/>
        </authorList>
    </citation>
    <scope>NUCLEOTIDE SEQUENCE [LARGE SCALE GENOMIC DNA]</scope>
    <source>
        <strain evidence="1 2">F0037</strain>
    </source>
</reference>
<dbReference type="HOGENOM" id="CLU_3255587_0_0_10"/>
<comment type="caution">
    <text evidence="1">The sequence shown here is derived from an EMBL/GenBank/DDBJ whole genome shotgun (WGS) entry which is preliminary data.</text>
</comment>
<sequence length="42" mass="4785">MSILSMALCLVYSLITIGGYIRTLENELFLHCCFCYALSSKY</sequence>
<dbReference type="AlphaFoldDB" id="L1NGB9"/>
<protein>
    <submittedName>
        <fullName evidence="1">Uncharacterized protein</fullName>
    </submittedName>
</protein>
<dbReference type="EMBL" id="AMEQ01000015">
    <property type="protein sequence ID" value="EKY02428.1"/>
    <property type="molecule type" value="Genomic_DNA"/>
</dbReference>
<evidence type="ECO:0000313" key="1">
    <source>
        <dbReference type="EMBL" id="EKY02428.1"/>
    </source>
</evidence>
<gene>
    <name evidence="1" type="ORF">HMPREF9134_00443</name>
</gene>